<feature type="compositionally biased region" description="Polar residues" evidence="1">
    <location>
        <begin position="202"/>
        <end position="213"/>
    </location>
</feature>
<dbReference type="SUPFAM" id="SSF57756">
    <property type="entry name" value="Retrovirus zinc finger-like domains"/>
    <property type="match status" value="1"/>
</dbReference>
<feature type="compositionally biased region" description="Polar residues" evidence="1">
    <location>
        <begin position="233"/>
        <end position="269"/>
    </location>
</feature>
<feature type="domain" description="GAG-pre-integrase" evidence="2">
    <location>
        <begin position="423"/>
        <end position="481"/>
    </location>
</feature>
<comment type="caution">
    <text evidence="4">The sequence shown here is derived from an EMBL/GenBank/DDBJ whole genome shotgun (WGS) entry which is preliminary data.</text>
</comment>
<protein>
    <recommendedName>
        <fullName evidence="6">GAG-pre-integrase domain-containing protein</fullName>
    </recommendedName>
</protein>
<dbReference type="Pfam" id="PF13976">
    <property type="entry name" value="gag_pre-integrs"/>
    <property type="match status" value="1"/>
</dbReference>
<organism evidence="4 5">
    <name type="scientific">Xanthoceras sorbifolium</name>
    <dbReference type="NCBI Taxonomy" id="99658"/>
    <lineage>
        <taxon>Eukaryota</taxon>
        <taxon>Viridiplantae</taxon>
        <taxon>Streptophyta</taxon>
        <taxon>Embryophyta</taxon>
        <taxon>Tracheophyta</taxon>
        <taxon>Spermatophyta</taxon>
        <taxon>Magnoliopsida</taxon>
        <taxon>eudicotyledons</taxon>
        <taxon>Gunneridae</taxon>
        <taxon>Pentapetalae</taxon>
        <taxon>rosids</taxon>
        <taxon>malvids</taxon>
        <taxon>Sapindales</taxon>
        <taxon>Sapindaceae</taxon>
        <taxon>Xanthoceroideae</taxon>
        <taxon>Xanthoceras</taxon>
    </lineage>
</organism>
<feature type="region of interest" description="Disordered" evidence="1">
    <location>
        <begin position="191"/>
        <end position="271"/>
    </location>
</feature>
<dbReference type="Pfam" id="PF22936">
    <property type="entry name" value="Pol_BBD"/>
    <property type="match status" value="1"/>
</dbReference>
<dbReference type="InterPro" id="IPR054722">
    <property type="entry name" value="PolX-like_BBD"/>
</dbReference>
<dbReference type="Pfam" id="PF14223">
    <property type="entry name" value="Retrotran_gag_2"/>
    <property type="match status" value="1"/>
</dbReference>
<accession>A0ABQ8I5I3</accession>
<feature type="compositionally biased region" description="Low complexity" evidence="1">
    <location>
        <begin position="214"/>
        <end position="232"/>
    </location>
</feature>
<proteinExistence type="predicted"/>
<feature type="domain" description="Retrovirus-related Pol polyprotein from transposon TNT 1-94-like beta-barrel" evidence="3">
    <location>
        <begin position="314"/>
        <end position="391"/>
    </location>
</feature>
<evidence type="ECO:0000259" key="2">
    <source>
        <dbReference type="Pfam" id="PF13976"/>
    </source>
</evidence>
<dbReference type="InterPro" id="IPR036875">
    <property type="entry name" value="Znf_CCHC_sf"/>
</dbReference>
<feature type="region of interest" description="Disordered" evidence="1">
    <location>
        <begin position="283"/>
        <end position="309"/>
    </location>
</feature>
<dbReference type="Proteomes" id="UP000827721">
    <property type="component" value="Unassembled WGS sequence"/>
</dbReference>
<reference evidence="4 5" key="1">
    <citation type="submission" date="2021-02" db="EMBL/GenBank/DDBJ databases">
        <title>Plant Genome Project.</title>
        <authorList>
            <person name="Zhang R.-G."/>
        </authorList>
    </citation>
    <scope>NUCLEOTIDE SEQUENCE [LARGE SCALE GENOMIC DNA]</scope>
    <source>
        <tissue evidence="4">Leaves</tissue>
    </source>
</reference>
<feature type="compositionally biased region" description="Polar residues" evidence="1">
    <location>
        <begin position="286"/>
        <end position="309"/>
    </location>
</feature>
<evidence type="ECO:0000259" key="3">
    <source>
        <dbReference type="Pfam" id="PF22936"/>
    </source>
</evidence>
<dbReference type="InterPro" id="IPR025724">
    <property type="entry name" value="GAG-pre-integrase_dom"/>
</dbReference>
<name>A0ABQ8I5I3_9ROSI</name>
<dbReference type="EMBL" id="JAFEMO010000004">
    <property type="protein sequence ID" value="KAH7571617.1"/>
    <property type="molecule type" value="Genomic_DNA"/>
</dbReference>
<evidence type="ECO:0000313" key="4">
    <source>
        <dbReference type="EMBL" id="KAH7571617.1"/>
    </source>
</evidence>
<evidence type="ECO:0000256" key="1">
    <source>
        <dbReference type="SAM" id="MobiDB-lite"/>
    </source>
</evidence>
<dbReference type="PANTHER" id="PTHR47481:SF21">
    <property type="entry name" value="BASIC-LEUCINE ZIPPER TRANSCRIPTION FACTOR Q-RELATED"/>
    <property type="match status" value="1"/>
</dbReference>
<evidence type="ECO:0008006" key="6">
    <source>
        <dbReference type="Google" id="ProtNLM"/>
    </source>
</evidence>
<evidence type="ECO:0000313" key="5">
    <source>
        <dbReference type="Proteomes" id="UP000827721"/>
    </source>
</evidence>
<keyword evidence="5" id="KW-1185">Reference proteome</keyword>
<sequence>MGYLDGTTPCPSVSISVSTDTMNGQEPDQVATSSARQIWLRQDRLLLHAIQVSCMGAAQSIVTRSTTSAQAWSKLEATYANRSNTRKLGLLDSLTNVSLEDKSVADYMLGIKSIIDNLELIGHSVDDDALVIHTLNGLSSVYMPLASAVRARDTPISFEELYDKLLDHEAYLRQEASKKFGTQITAQFNQRSFNRRGRGQHGNFSPTGQHHQFGSQNSSSYSSPSGQHSSNNRGTNSTHHNNYRTHNQPHAAHQSQQWRPPNSQGSSRPICQLCDKFGHTARTCRSRSNPTAPTWPQANHMTSDQSSSRNANNWILDSGASHHMTSDLQNLSLHSEYSGPEDIMLGDGKSIPITHIGSTLLRNHDQSFRLKHVLCSPKISHNLVSVSQFCTHNHASIEFFPDHFLVKDLTTGASLVRGQNKENLYVWPSSSHLRQPASKVYLHSASVNPVTSQHEWHCRLGHPSAQALQRLIQSHNLPVTKSRVYVSRHVIFVETEFSFTYDVTHVSSHIPPNISAWFPSTTPGVRSDQQLVHHATNISSHLPLETTPHDTIHIPVSSPAQPLPP</sequence>
<gene>
    <name evidence="4" type="ORF">JRO89_XS04G0101900</name>
</gene>
<dbReference type="PANTHER" id="PTHR47481">
    <property type="match status" value="1"/>
</dbReference>